<dbReference type="InterPro" id="IPR041682">
    <property type="entry name" value="AAA_14"/>
</dbReference>
<dbReference type="RefSeq" id="WP_183412980.1">
    <property type="nucleotide sequence ID" value="NZ_JACHYB010000001.1"/>
</dbReference>
<dbReference type="AlphaFoldDB" id="A0A7W5DQG0"/>
<gene>
    <name evidence="3" type="ORF">FHX64_001345</name>
</gene>
<evidence type="ECO:0000259" key="2">
    <source>
        <dbReference type="Pfam" id="PF13635"/>
    </source>
</evidence>
<organism evidence="3 4">
    <name type="scientific">Microbacter margulisiae</name>
    <dbReference type="NCBI Taxonomy" id="1350067"/>
    <lineage>
        <taxon>Bacteria</taxon>
        <taxon>Pseudomonadati</taxon>
        <taxon>Bacteroidota</taxon>
        <taxon>Bacteroidia</taxon>
        <taxon>Bacteroidales</taxon>
        <taxon>Porphyromonadaceae</taxon>
        <taxon>Microbacter</taxon>
    </lineage>
</organism>
<protein>
    <recommendedName>
        <fullName evidence="5">ATP-binding protein</fullName>
    </recommendedName>
</protein>
<keyword evidence="4" id="KW-1185">Reference proteome</keyword>
<evidence type="ECO:0000259" key="1">
    <source>
        <dbReference type="Pfam" id="PF13173"/>
    </source>
</evidence>
<evidence type="ECO:0008006" key="5">
    <source>
        <dbReference type="Google" id="ProtNLM"/>
    </source>
</evidence>
<dbReference type="PANTHER" id="PTHR33295">
    <property type="entry name" value="ATPASE"/>
    <property type="match status" value="1"/>
</dbReference>
<comment type="caution">
    <text evidence="3">The sequence shown here is derived from an EMBL/GenBank/DDBJ whole genome shotgun (WGS) entry which is preliminary data.</text>
</comment>
<feature type="domain" description="AAA" evidence="1">
    <location>
        <begin position="30"/>
        <end position="158"/>
    </location>
</feature>
<dbReference type="Proteomes" id="UP000544222">
    <property type="component" value="Unassembled WGS sequence"/>
</dbReference>
<dbReference type="InterPro" id="IPR027417">
    <property type="entry name" value="P-loop_NTPase"/>
</dbReference>
<evidence type="ECO:0000313" key="3">
    <source>
        <dbReference type="EMBL" id="MBB3187182.1"/>
    </source>
</evidence>
<dbReference type="SUPFAM" id="SSF52540">
    <property type="entry name" value="P-loop containing nucleoside triphosphate hydrolases"/>
    <property type="match status" value="1"/>
</dbReference>
<sequence length="409" mass="47300">MIDEILKARPFIPRPIYTERIKPFIDKAIIKVISGQRRVGKSYILFQLIEDIKQADALSNIIYINKELNPYEHITDDDILYHFVKDHLKDGVKNYLFVDEIQEIAHFEKALRSLLAENCCDLFCSGSNANMLSGELATFLAGRYIEFTVHSLGYDEFLNFFQLDSSTENLNKYLTVGGMPFLKVIGLDDTSAFEYLRNVYSTILLKDVVAREGIRNITFLENLVEFLADNVGNLFSANNIAKYLKLQRTSVTTQAVLNYLKPLAAAFFVYKVPRYDIAGLRVFEVGEKYYFEDIGLRNSIRGFNRRKDINKVMENAVYLHLIRLGYKVYVGRFESTEVDFVAEKEGKFIYVQVAYMLTDESTVNREFGNLLKIEDNYRKYVVTMDEYSAGSNYNGIEQMHLKDFLLTKL</sequence>
<accession>A0A7W5DQG0</accession>
<evidence type="ECO:0000313" key="4">
    <source>
        <dbReference type="Proteomes" id="UP000544222"/>
    </source>
</evidence>
<proteinExistence type="predicted"/>
<dbReference type="PANTHER" id="PTHR33295:SF20">
    <property type="entry name" value="ATPASE"/>
    <property type="match status" value="1"/>
</dbReference>
<dbReference type="EMBL" id="JACHYB010000001">
    <property type="protein sequence ID" value="MBB3187182.1"/>
    <property type="molecule type" value="Genomic_DNA"/>
</dbReference>
<reference evidence="3 4" key="1">
    <citation type="submission" date="2020-08" db="EMBL/GenBank/DDBJ databases">
        <title>Genomic Encyclopedia of Type Strains, Phase IV (KMG-IV): sequencing the most valuable type-strain genomes for metagenomic binning, comparative biology and taxonomic classification.</title>
        <authorList>
            <person name="Goeker M."/>
        </authorList>
    </citation>
    <scope>NUCLEOTIDE SEQUENCE [LARGE SCALE GENOMIC DNA]</scope>
    <source>
        <strain evidence="3 4">DSM 27471</strain>
    </source>
</reference>
<name>A0A7W5DQG0_9PORP</name>
<dbReference type="Pfam" id="PF13173">
    <property type="entry name" value="AAA_14"/>
    <property type="match status" value="1"/>
</dbReference>
<feature type="domain" description="DUF4143" evidence="2">
    <location>
        <begin position="206"/>
        <end position="355"/>
    </location>
</feature>
<dbReference type="InterPro" id="IPR025420">
    <property type="entry name" value="DUF4143"/>
</dbReference>
<dbReference type="Pfam" id="PF13635">
    <property type="entry name" value="DUF4143"/>
    <property type="match status" value="1"/>
</dbReference>